<organism evidence="1 2">
    <name type="scientific">Sinanodonta woodiana</name>
    <name type="common">Chinese pond mussel</name>
    <name type="synonym">Anodonta woodiana</name>
    <dbReference type="NCBI Taxonomy" id="1069815"/>
    <lineage>
        <taxon>Eukaryota</taxon>
        <taxon>Metazoa</taxon>
        <taxon>Spiralia</taxon>
        <taxon>Lophotrochozoa</taxon>
        <taxon>Mollusca</taxon>
        <taxon>Bivalvia</taxon>
        <taxon>Autobranchia</taxon>
        <taxon>Heteroconchia</taxon>
        <taxon>Palaeoheterodonta</taxon>
        <taxon>Unionida</taxon>
        <taxon>Unionoidea</taxon>
        <taxon>Unionidae</taxon>
        <taxon>Unioninae</taxon>
        <taxon>Sinanodonta</taxon>
    </lineage>
</organism>
<dbReference type="EMBL" id="JBJQND010000005">
    <property type="protein sequence ID" value="KAL3876840.1"/>
    <property type="molecule type" value="Genomic_DNA"/>
</dbReference>
<keyword evidence="2" id="KW-1185">Reference proteome</keyword>
<gene>
    <name evidence="1" type="ORF">ACJMK2_034626</name>
</gene>
<dbReference type="Proteomes" id="UP001634394">
    <property type="component" value="Unassembled WGS sequence"/>
</dbReference>
<dbReference type="AlphaFoldDB" id="A0ABD3WTI7"/>
<evidence type="ECO:0000313" key="2">
    <source>
        <dbReference type="Proteomes" id="UP001634394"/>
    </source>
</evidence>
<accession>A0ABD3WTI7</accession>
<reference evidence="1 2" key="1">
    <citation type="submission" date="2024-11" db="EMBL/GenBank/DDBJ databases">
        <title>Chromosome-level genome assembly of the freshwater bivalve Anodonta woodiana.</title>
        <authorList>
            <person name="Chen X."/>
        </authorList>
    </citation>
    <scope>NUCLEOTIDE SEQUENCE [LARGE SCALE GENOMIC DNA]</scope>
    <source>
        <strain evidence="1">MN2024</strain>
        <tissue evidence="1">Gills</tissue>
    </source>
</reference>
<proteinExistence type="predicted"/>
<evidence type="ECO:0000313" key="1">
    <source>
        <dbReference type="EMBL" id="KAL3876840.1"/>
    </source>
</evidence>
<comment type="caution">
    <text evidence="1">The sequence shown here is derived from an EMBL/GenBank/DDBJ whole genome shotgun (WGS) entry which is preliminary data.</text>
</comment>
<sequence>MIVDEYITVRGRQFFGVNIHDSGDKTSVKTGFVRTFGTCTALDMVESLKQHLSVFGITMERDLVGSTMDGDT</sequence>
<name>A0ABD3WTI7_SINWO</name>
<feature type="non-terminal residue" evidence="1">
    <location>
        <position position="72"/>
    </location>
</feature>
<protein>
    <submittedName>
        <fullName evidence="1">Uncharacterized protein</fullName>
    </submittedName>
</protein>